<evidence type="ECO:0000256" key="1">
    <source>
        <dbReference type="ARBA" id="ARBA00007569"/>
    </source>
</evidence>
<dbReference type="Gene3D" id="3.30.460.80">
    <property type="entry name" value="NADH:ubiquinone oxidoreductase, 30kDa subunit"/>
    <property type="match status" value="1"/>
</dbReference>
<organism evidence="4 5">
    <name type="scientific">Desulfocapsa sulfexigens (strain DSM 10523 / SB164P1)</name>
    <dbReference type="NCBI Taxonomy" id="1167006"/>
    <lineage>
        <taxon>Bacteria</taxon>
        <taxon>Pseudomonadati</taxon>
        <taxon>Thermodesulfobacteriota</taxon>
        <taxon>Desulfobulbia</taxon>
        <taxon>Desulfobulbales</taxon>
        <taxon>Desulfocapsaceae</taxon>
        <taxon>Desulfocapsa</taxon>
    </lineage>
</organism>
<keyword evidence="5" id="KW-1185">Reference proteome</keyword>
<dbReference type="Pfam" id="PF00329">
    <property type="entry name" value="Complex1_30kDa"/>
    <property type="match status" value="1"/>
</dbReference>
<dbReference type="PATRIC" id="fig|1167006.5.peg.3830"/>
<sequence length="183" mass="20779">MGNKIMIKDTVKQALRDLFPEPDPVVEAPAVEAAEGEEEKKPAKKKEGPRVNGVIERNHAEHGYDIDVQCNPGELLAVVMILDKAGFFLESITGVDWIKENQLESVYDFSRYDFDTCRVVIRTRTSRSEPKIPTISKIYPGAGWHERETHDFFGIKFDGHPHLVPLLLPEDADFHPLLKDFKP</sequence>
<keyword evidence="4" id="KW-0830">Ubiquinone</keyword>
<dbReference type="PANTHER" id="PTHR10884">
    <property type="entry name" value="NADH DEHYDROGENASE UBIQUINONE IRON-SULFUR PROTEIN 3"/>
    <property type="match status" value="1"/>
</dbReference>
<dbReference type="PANTHER" id="PTHR10884:SF14">
    <property type="entry name" value="NADH DEHYDROGENASE [UBIQUINONE] IRON-SULFUR PROTEIN 3, MITOCHONDRIAL"/>
    <property type="match status" value="1"/>
</dbReference>
<name>M1PKP0_DESSD</name>
<protein>
    <submittedName>
        <fullName evidence="4">NADH:ubiquinone oxidoreductase 27 kD subunit</fullName>
    </submittedName>
</protein>
<dbReference type="Proteomes" id="UP000011721">
    <property type="component" value="Chromosome"/>
</dbReference>
<dbReference type="AlphaFoldDB" id="M1PKP0"/>
<proteinExistence type="inferred from homology"/>
<evidence type="ECO:0000313" key="5">
    <source>
        <dbReference type="Proteomes" id="UP000011721"/>
    </source>
</evidence>
<dbReference type="eggNOG" id="COG0852">
    <property type="taxonomic scope" value="Bacteria"/>
</dbReference>
<gene>
    <name evidence="4" type="ordered locus">UWK_03561</name>
</gene>
<dbReference type="EMBL" id="CP003985">
    <property type="protein sequence ID" value="AGF80075.1"/>
    <property type="molecule type" value="Genomic_DNA"/>
</dbReference>
<feature type="region of interest" description="Disordered" evidence="2">
    <location>
        <begin position="26"/>
        <end position="51"/>
    </location>
</feature>
<comment type="similarity">
    <text evidence="1">Belongs to the complex I 30 kDa subunit family.</text>
</comment>
<dbReference type="STRING" id="1167006.UWK_03561"/>
<dbReference type="HOGENOM" id="CLU_1583856_0_0_7"/>
<reference evidence="5" key="1">
    <citation type="journal article" date="2013" name="Stand. Genomic Sci.">
        <title>Complete genome sequence of Desulfocapsa sulfexigens, a marine deltaproteobacterium specialized in disproportionating inorganic sulfur compounds.</title>
        <authorList>
            <person name="Finster K.W."/>
            <person name="Kjeldsen K.U."/>
            <person name="Kube M."/>
            <person name="Reinhardt R."/>
            <person name="Mussmann M."/>
            <person name="Amann R."/>
            <person name="Schreiber L."/>
        </authorList>
    </citation>
    <scope>NUCLEOTIDE SEQUENCE [LARGE SCALE GENOMIC DNA]</scope>
    <source>
        <strain evidence="5">DSM 10523 / SB164P1</strain>
    </source>
</reference>
<evidence type="ECO:0000256" key="2">
    <source>
        <dbReference type="SAM" id="MobiDB-lite"/>
    </source>
</evidence>
<dbReference type="GO" id="GO:0008137">
    <property type="term" value="F:NADH dehydrogenase (ubiquinone) activity"/>
    <property type="evidence" value="ECO:0007669"/>
    <property type="project" value="InterPro"/>
</dbReference>
<evidence type="ECO:0000313" key="4">
    <source>
        <dbReference type="EMBL" id="AGF80075.1"/>
    </source>
</evidence>
<dbReference type="InterPro" id="IPR001268">
    <property type="entry name" value="NADH_UbQ_OxRdtase_30kDa_su"/>
</dbReference>
<accession>M1PKP0</accession>
<feature type="compositionally biased region" description="Basic and acidic residues" evidence="2">
    <location>
        <begin position="38"/>
        <end position="49"/>
    </location>
</feature>
<dbReference type="InterPro" id="IPR037232">
    <property type="entry name" value="NADH_quin_OxRdtase_su_C/D-like"/>
</dbReference>
<feature type="domain" description="NADH:ubiquinone oxidoreductase 30kDa subunit" evidence="3">
    <location>
        <begin position="69"/>
        <end position="182"/>
    </location>
</feature>
<evidence type="ECO:0000259" key="3">
    <source>
        <dbReference type="Pfam" id="PF00329"/>
    </source>
</evidence>
<dbReference type="SUPFAM" id="SSF143243">
    <property type="entry name" value="Nqo5-like"/>
    <property type="match status" value="1"/>
</dbReference>
<dbReference type="KEGG" id="dsf:UWK_03561"/>